<comment type="caution">
    <text evidence="16">Lacks conserved residue(s) required for the propagation of feature annotation.</text>
</comment>
<dbReference type="GO" id="GO:0005524">
    <property type="term" value="F:ATP binding"/>
    <property type="evidence" value="ECO:0007669"/>
    <property type="project" value="UniProtKB-UniRule"/>
</dbReference>
<reference evidence="17 18" key="1">
    <citation type="submission" date="2019-03" db="EMBL/GenBank/DDBJ databases">
        <authorList>
            <person name="Kim M.K.M."/>
        </authorList>
    </citation>
    <scope>NUCLEOTIDE SEQUENCE [LARGE SCALE GENOMIC DNA]</scope>
    <source>
        <strain evidence="17 18">17J68-15</strain>
    </source>
</reference>
<evidence type="ECO:0000256" key="4">
    <source>
        <dbReference type="ARBA" id="ARBA00005225"/>
    </source>
</evidence>
<keyword evidence="13 16" id="KW-0173">Coenzyme A biosynthesis</keyword>
<dbReference type="CDD" id="cd24015">
    <property type="entry name" value="ASKHA_NBD_PanK-III"/>
    <property type="match status" value="1"/>
</dbReference>
<dbReference type="GO" id="GO:0015937">
    <property type="term" value="P:coenzyme A biosynthetic process"/>
    <property type="evidence" value="ECO:0007669"/>
    <property type="project" value="UniProtKB-UniRule"/>
</dbReference>
<feature type="binding site" evidence="16">
    <location>
        <position position="189"/>
    </location>
    <ligand>
        <name>substrate</name>
    </ligand>
</feature>
<dbReference type="UniPathway" id="UPA00241">
    <property type="reaction ID" value="UER00352"/>
</dbReference>
<sequence length="260" mass="28428">MTTNKNAGSDVSAPLGGQGASFCLDFGNTRLKLAVFEDDQLKEVVYLRPDTLLHLQELLEQWRPAHSILSSVIHHDPELETLLAAHTRFHRLSNASKLDFTIPVGKPETVGADRLAVAAAAVYMFPGKNNLAITLGTCITYNFVNMQHELIGGSISPGMEMRFRAMHEYTAKLPMAKGDWNVPLIGYDTVTNLQSGVVLGMAAEIDGIIDRYRARFGNFNALLTGGDGGILAPHLKNKIFADPELIFKGLYAISRVNTAF</sequence>
<evidence type="ECO:0000256" key="9">
    <source>
        <dbReference type="ARBA" id="ARBA00022741"/>
    </source>
</evidence>
<evidence type="ECO:0000256" key="15">
    <source>
        <dbReference type="ARBA" id="ARBA00040883"/>
    </source>
</evidence>
<dbReference type="Proteomes" id="UP000295164">
    <property type="component" value="Unassembled WGS sequence"/>
</dbReference>
<evidence type="ECO:0000256" key="14">
    <source>
        <dbReference type="ARBA" id="ARBA00038036"/>
    </source>
</evidence>
<dbReference type="InterPro" id="IPR043129">
    <property type="entry name" value="ATPase_NBD"/>
</dbReference>
<dbReference type="Pfam" id="PF03309">
    <property type="entry name" value="Pan_kinase"/>
    <property type="match status" value="1"/>
</dbReference>
<evidence type="ECO:0000256" key="13">
    <source>
        <dbReference type="ARBA" id="ARBA00022993"/>
    </source>
</evidence>
<keyword evidence="12 16" id="KW-0630">Potassium</keyword>
<evidence type="ECO:0000256" key="7">
    <source>
        <dbReference type="ARBA" id="ARBA00022490"/>
    </source>
</evidence>
<accession>A0A4R4E0V6</accession>
<comment type="function">
    <text evidence="16">Catalyzes the phosphorylation of pantothenate (Pan), the first step in CoA biosynthesis.</text>
</comment>
<evidence type="ECO:0000256" key="8">
    <source>
        <dbReference type="ARBA" id="ARBA00022679"/>
    </source>
</evidence>
<evidence type="ECO:0000256" key="16">
    <source>
        <dbReference type="HAMAP-Rule" id="MF_01274"/>
    </source>
</evidence>
<evidence type="ECO:0000313" key="17">
    <source>
        <dbReference type="EMBL" id="TCZ67894.1"/>
    </source>
</evidence>
<feature type="binding site" evidence="16">
    <location>
        <begin position="25"/>
        <end position="32"/>
    </location>
    <ligand>
        <name>ATP</name>
        <dbReference type="ChEBI" id="CHEBI:30616"/>
    </ligand>
</feature>
<dbReference type="PANTHER" id="PTHR34265">
    <property type="entry name" value="TYPE III PANTOTHENATE KINASE"/>
    <property type="match status" value="1"/>
</dbReference>
<feature type="binding site" evidence="16">
    <location>
        <begin position="111"/>
        <end position="114"/>
    </location>
    <ligand>
        <name>substrate</name>
    </ligand>
</feature>
<comment type="subcellular location">
    <subcellularLocation>
        <location evidence="3 16">Cytoplasm</location>
    </subcellularLocation>
</comment>
<evidence type="ECO:0000256" key="3">
    <source>
        <dbReference type="ARBA" id="ARBA00004496"/>
    </source>
</evidence>
<evidence type="ECO:0000256" key="12">
    <source>
        <dbReference type="ARBA" id="ARBA00022958"/>
    </source>
</evidence>
<name>A0A4R4E0V6_9BACT</name>
<comment type="subunit">
    <text evidence="5 16">Homodimer.</text>
</comment>
<comment type="catalytic activity">
    <reaction evidence="1 16">
        <text>(R)-pantothenate + ATP = (R)-4'-phosphopantothenate + ADP + H(+)</text>
        <dbReference type="Rhea" id="RHEA:16373"/>
        <dbReference type="ChEBI" id="CHEBI:10986"/>
        <dbReference type="ChEBI" id="CHEBI:15378"/>
        <dbReference type="ChEBI" id="CHEBI:29032"/>
        <dbReference type="ChEBI" id="CHEBI:30616"/>
        <dbReference type="ChEBI" id="CHEBI:456216"/>
        <dbReference type="EC" id="2.7.1.33"/>
    </reaction>
</comment>
<organism evidence="17 18">
    <name type="scientific">Flaviaesturariibacter aridisoli</name>
    <dbReference type="NCBI Taxonomy" id="2545761"/>
    <lineage>
        <taxon>Bacteria</taxon>
        <taxon>Pseudomonadati</taxon>
        <taxon>Bacteroidota</taxon>
        <taxon>Chitinophagia</taxon>
        <taxon>Chitinophagales</taxon>
        <taxon>Chitinophagaceae</taxon>
        <taxon>Flaviaestuariibacter</taxon>
    </lineage>
</organism>
<dbReference type="NCBIfam" id="TIGR00671">
    <property type="entry name" value="baf"/>
    <property type="match status" value="1"/>
</dbReference>
<keyword evidence="8 16" id="KW-0808">Transferase</keyword>
<keyword evidence="9 16" id="KW-0547">Nucleotide-binding</keyword>
<evidence type="ECO:0000256" key="2">
    <source>
        <dbReference type="ARBA" id="ARBA00001958"/>
    </source>
</evidence>
<comment type="caution">
    <text evidence="17">The sequence shown here is derived from an EMBL/GenBank/DDBJ whole genome shotgun (WGS) entry which is preliminary data.</text>
</comment>
<protein>
    <recommendedName>
        <fullName evidence="15 16">Type III pantothenate kinase</fullName>
        <ecNumber evidence="6 16">2.7.1.33</ecNumber>
    </recommendedName>
    <alternativeName>
        <fullName evidence="16">PanK-III</fullName>
    </alternativeName>
    <alternativeName>
        <fullName evidence="16">Pantothenic acid kinase</fullName>
    </alternativeName>
</protein>
<feature type="active site" description="Proton acceptor" evidence="16">
    <location>
        <position position="113"/>
    </location>
</feature>
<dbReference type="RefSeq" id="WP_131853279.1">
    <property type="nucleotide sequence ID" value="NZ_SKFH01000032.1"/>
</dbReference>
<feature type="binding site" evidence="16">
    <location>
        <position position="137"/>
    </location>
    <ligand>
        <name>ATP</name>
        <dbReference type="ChEBI" id="CHEBI:30616"/>
    </ligand>
</feature>
<proteinExistence type="inferred from homology"/>
<comment type="cofactor">
    <cofactor evidence="2">
        <name>K(+)</name>
        <dbReference type="ChEBI" id="CHEBI:29103"/>
    </cofactor>
</comment>
<dbReference type="Gene3D" id="3.30.420.40">
    <property type="match status" value="2"/>
</dbReference>
<comment type="cofactor">
    <cofactor evidence="16">
        <name>NH4(+)</name>
        <dbReference type="ChEBI" id="CHEBI:28938"/>
    </cofactor>
    <cofactor evidence="16">
        <name>K(+)</name>
        <dbReference type="ChEBI" id="CHEBI:29103"/>
    </cofactor>
    <text evidence="16">A monovalent cation. Ammonium or potassium.</text>
</comment>
<dbReference type="GO" id="GO:0005737">
    <property type="term" value="C:cytoplasm"/>
    <property type="evidence" value="ECO:0007669"/>
    <property type="project" value="UniProtKB-SubCell"/>
</dbReference>
<dbReference type="HAMAP" id="MF_01274">
    <property type="entry name" value="Pantothen_kinase_3"/>
    <property type="match status" value="1"/>
</dbReference>
<dbReference type="EC" id="2.7.1.33" evidence="6 16"/>
<dbReference type="EMBL" id="SKFH01000032">
    <property type="protein sequence ID" value="TCZ67894.1"/>
    <property type="molecule type" value="Genomic_DNA"/>
</dbReference>
<comment type="pathway">
    <text evidence="4 16">Cofactor biosynthesis; coenzyme A biosynthesis; CoA from (R)-pantothenate: step 1/5.</text>
</comment>
<evidence type="ECO:0000313" key="18">
    <source>
        <dbReference type="Proteomes" id="UP000295164"/>
    </source>
</evidence>
<evidence type="ECO:0000256" key="6">
    <source>
        <dbReference type="ARBA" id="ARBA00012102"/>
    </source>
</evidence>
<evidence type="ECO:0000256" key="1">
    <source>
        <dbReference type="ARBA" id="ARBA00001206"/>
    </source>
</evidence>
<keyword evidence="18" id="KW-1185">Reference proteome</keyword>
<dbReference type="PANTHER" id="PTHR34265:SF1">
    <property type="entry name" value="TYPE III PANTOTHENATE KINASE"/>
    <property type="match status" value="1"/>
</dbReference>
<dbReference type="InterPro" id="IPR004619">
    <property type="entry name" value="Type_III_PanK"/>
</dbReference>
<keyword evidence="10 16" id="KW-0418">Kinase</keyword>
<evidence type="ECO:0000256" key="5">
    <source>
        <dbReference type="ARBA" id="ARBA00011738"/>
    </source>
</evidence>
<dbReference type="GO" id="GO:0004594">
    <property type="term" value="F:pantothenate kinase activity"/>
    <property type="evidence" value="ECO:0007669"/>
    <property type="project" value="UniProtKB-UniRule"/>
</dbReference>
<gene>
    <name evidence="16" type="primary">coaX</name>
    <name evidence="17" type="ORF">E0486_15125</name>
</gene>
<evidence type="ECO:0000256" key="10">
    <source>
        <dbReference type="ARBA" id="ARBA00022777"/>
    </source>
</evidence>
<comment type="similarity">
    <text evidence="14 16">Belongs to the type III pantothenate kinase family.</text>
</comment>
<evidence type="ECO:0000256" key="11">
    <source>
        <dbReference type="ARBA" id="ARBA00022840"/>
    </source>
</evidence>
<keyword evidence="11 16" id="KW-0067">ATP-binding</keyword>
<dbReference type="AlphaFoldDB" id="A0A4R4E0V6"/>
<keyword evidence="7 16" id="KW-0963">Cytoplasm</keyword>
<dbReference type="OrthoDB" id="9804707at2"/>
<dbReference type="SUPFAM" id="SSF53067">
    <property type="entry name" value="Actin-like ATPase domain"/>
    <property type="match status" value="2"/>
</dbReference>